<dbReference type="AlphaFoldDB" id="A0A284RGI8"/>
<dbReference type="Proteomes" id="UP000219338">
    <property type="component" value="Unassembled WGS sequence"/>
</dbReference>
<evidence type="ECO:0000313" key="1">
    <source>
        <dbReference type="EMBL" id="SJL07873.1"/>
    </source>
</evidence>
<name>A0A284RGI8_ARMOS</name>
<accession>A0A284RGI8</accession>
<gene>
    <name evidence="1" type="ORF">ARMOST_11228</name>
</gene>
<organism evidence="1 2">
    <name type="scientific">Armillaria ostoyae</name>
    <name type="common">Armillaria root rot fungus</name>
    <dbReference type="NCBI Taxonomy" id="47428"/>
    <lineage>
        <taxon>Eukaryota</taxon>
        <taxon>Fungi</taxon>
        <taxon>Dikarya</taxon>
        <taxon>Basidiomycota</taxon>
        <taxon>Agaricomycotina</taxon>
        <taxon>Agaricomycetes</taxon>
        <taxon>Agaricomycetidae</taxon>
        <taxon>Agaricales</taxon>
        <taxon>Marasmiineae</taxon>
        <taxon>Physalacriaceae</taxon>
        <taxon>Armillaria</taxon>
    </lineage>
</organism>
<proteinExistence type="predicted"/>
<dbReference type="EMBL" id="FUEG01000008">
    <property type="protein sequence ID" value="SJL07873.1"/>
    <property type="molecule type" value="Genomic_DNA"/>
</dbReference>
<sequence length="99" mass="11186">MPILASSQLQLSNHIESSLHPLNDVSSYSSLSHVYETTSHQDCTYKWAESYESLTVSANLLDSSRHILAGILIGTTKHRDGSSYYSLLVRRPSWFRITE</sequence>
<evidence type="ECO:0000313" key="2">
    <source>
        <dbReference type="Proteomes" id="UP000219338"/>
    </source>
</evidence>
<keyword evidence="2" id="KW-1185">Reference proteome</keyword>
<protein>
    <submittedName>
        <fullName evidence="1">Uncharacterized protein</fullName>
    </submittedName>
</protein>
<reference evidence="2" key="1">
    <citation type="journal article" date="2017" name="Nat. Ecol. Evol.">
        <title>Genome expansion and lineage-specific genetic innovations in the forest pathogenic fungi Armillaria.</title>
        <authorList>
            <person name="Sipos G."/>
            <person name="Prasanna A.N."/>
            <person name="Walter M.C."/>
            <person name="O'Connor E."/>
            <person name="Balint B."/>
            <person name="Krizsan K."/>
            <person name="Kiss B."/>
            <person name="Hess J."/>
            <person name="Varga T."/>
            <person name="Slot J."/>
            <person name="Riley R."/>
            <person name="Boka B."/>
            <person name="Rigling D."/>
            <person name="Barry K."/>
            <person name="Lee J."/>
            <person name="Mihaltcheva S."/>
            <person name="LaButti K."/>
            <person name="Lipzen A."/>
            <person name="Waldron R."/>
            <person name="Moloney N.M."/>
            <person name="Sperisen C."/>
            <person name="Kredics L."/>
            <person name="Vagvoelgyi C."/>
            <person name="Patrignani A."/>
            <person name="Fitzpatrick D."/>
            <person name="Nagy I."/>
            <person name="Doyle S."/>
            <person name="Anderson J.B."/>
            <person name="Grigoriev I.V."/>
            <person name="Gueldener U."/>
            <person name="Muensterkoetter M."/>
            <person name="Nagy L.G."/>
        </authorList>
    </citation>
    <scope>NUCLEOTIDE SEQUENCE [LARGE SCALE GENOMIC DNA]</scope>
    <source>
        <strain evidence="2">C18/9</strain>
    </source>
</reference>